<protein>
    <recommendedName>
        <fullName evidence="3">F-box domain-containing protein</fullName>
    </recommendedName>
</protein>
<dbReference type="EMBL" id="ML736262">
    <property type="protein sequence ID" value="KAE8375356.1"/>
    <property type="molecule type" value="Genomic_DNA"/>
</dbReference>
<dbReference type="OrthoDB" id="5304511at2759"/>
<evidence type="ECO:0000313" key="1">
    <source>
        <dbReference type="EMBL" id="KAE8375356.1"/>
    </source>
</evidence>
<evidence type="ECO:0008006" key="3">
    <source>
        <dbReference type="Google" id="ProtNLM"/>
    </source>
</evidence>
<evidence type="ECO:0000313" key="2">
    <source>
        <dbReference type="Proteomes" id="UP000326198"/>
    </source>
</evidence>
<dbReference type="AlphaFoldDB" id="A0A5N7B165"/>
<gene>
    <name evidence="1" type="ORF">BDV26DRAFT_267985</name>
</gene>
<sequence length="73" mass="8127">MSPSLISLSPELLVNILQSLTSTRDLYAIVKALSQFYRVFAAYKQSIVSAILPHTLPKEAEQAFVLAYRAQTI</sequence>
<organism evidence="1 2">
    <name type="scientific">Aspergillus bertholletiae</name>
    <dbReference type="NCBI Taxonomy" id="1226010"/>
    <lineage>
        <taxon>Eukaryota</taxon>
        <taxon>Fungi</taxon>
        <taxon>Dikarya</taxon>
        <taxon>Ascomycota</taxon>
        <taxon>Pezizomycotina</taxon>
        <taxon>Eurotiomycetes</taxon>
        <taxon>Eurotiomycetidae</taxon>
        <taxon>Eurotiales</taxon>
        <taxon>Aspergillaceae</taxon>
        <taxon>Aspergillus</taxon>
        <taxon>Aspergillus subgen. Circumdati</taxon>
    </lineage>
</organism>
<reference evidence="1 2" key="1">
    <citation type="submission" date="2019-04" db="EMBL/GenBank/DDBJ databases">
        <title>Friends and foes A comparative genomics studyof 23 Aspergillus species from section Flavi.</title>
        <authorList>
            <consortium name="DOE Joint Genome Institute"/>
            <person name="Kjaerbolling I."/>
            <person name="Vesth T."/>
            <person name="Frisvad J.C."/>
            <person name="Nybo J.L."/>
            <person name="Theobald S."/>
            <person name="Kildgaard S."/>
            <person name="Isbrandt T."/>
            <person name="Kuo A."/>
            <person name="Sato A."/>
            <person name="Lyhne E.K."/>
            <person name="Kogle M.E."/>
            <person name="Wiebenga A."/>
            <person name="Kun R.S."/>
            <person name="Lubbers R.J."/>
            <person name="Makela M.R."/>
            <person name="Barry K."/>
            <person name="Chovatia M."/>
            <person name="Clum A."/>
            <person name="Daum C."/>
            <person name="Haridas S."/>
            <person name="He G."/>
            <person name="LaButti K."/>
            <person name="Lipzen A."/>
            <person name="Mondo S."/>
            <person name="Riley R."/>
            <person name="Salamov A."/>
            <person name="Simmons B.A."/>
            <person name="Magnuson J.K."/>
            <person name="Henrissat B."/>
            <person name="Mortensen U.H."/>
            <person name="Larsen T.O."/>
            <person name="Devries R.P."/>
            <person name="Grigoriev I.V."/>
            <person name="Machida M."/>
            <person name="Baker S.E."/>
            <person name="Andersen M.R."/>
        </authorList>
    </citation>
    <scope>NUCLEOTIDE SEQUENCE [LARGE SCALE GENOMIC DNA]</scope>
    <source>
        <strain evidence="1 2">IBT 29228</strain>
    </source>
</reference>
<proteinExistence type="predicted"/>
<accession>A0A5N7B165</accession>
<dbReference type="Proteomes" id="UP000326198">
    <property type="component" value="Unassembled WGS sequence"/>
</dbReference>
<name>A0A5N7B165_9EURO</name>
<keyword evidence="2" id="KW-1185">Reference proteome</keyword>